<feature type="repeat" description="WD" evidence="11">
    <location>
        <begin position="926"/>
        <end position="959"/>
    </location>
</feature>
<dbReference type="GO" id="GO:1990604">
    <property type="term" value="C:IRE1-TRAF2-ASK1 complex"/>
    <property type="evidence" value="ECO:0007669"/>
    <property type="project" value="TreeGrafter"/>
</dbReference>
<dbReference type="SMART" id="SM00320">
    <property type="entry name" value="WD40"/>
    <property type="match status" value="6"/>
</dbReference>
<dbReference type="GO" id="GO:0051082">
    <property type="term" value="F:unfolded protein binding"/>
    <property type="evidence" value="ECO:0007669"/>
    <property type="project" value="TreeGrafter"/>
</dbReference>
<dbReference type="PROSITE" id="PS50294">
    <property type="entry name" value="WD_REPEATS_REGION"/>
    <property type="match status" value="1"/>
</dbReference>
<dbReference type="Proteomes" id="UP000789390">
    <property type="component" value="Unassembled WGS sequence"/>
</dbReference>
<evidence type="ECO:0000256" key="9">
    <source>
        <dbReference type="ARBA" id="ARBA00022777"/>
    </source>
</evidence>
<keyword evidence="8" id="KW-0547">Nucleotide-binding</keyword>
<dbReference type="Pfam" id="PF00400">
    <property type="entry name" value="WD40"/>
    <property type="match status" value="3"/>
</dbReference>
<dbReference type="GO" id="GO:0005524">
    <property type="term" value="F:ATP binding"/>
    <property type="evidence" value="ECO:0007669"/>
    <property type="project" value="UniProtKB-KW"/>
</dbReference>
<gene>
    <name evidence="14" type="ORF">DGAL_LOCUS6796</name>
</gene>
<dbReference type="InterPro" id="IPR045133">
    <property type="entry name" value="IRE1/2-like"/>
</dbReference>
<proteinExistence type="predicted"/>
<evidence type="ECO:0000256" key="7">
    <source>
        <dbReference type="ARBA" id="ARBA00022737"/>
    </source>
</evidence>
<dbReference type="SUPFAM" id="SSF50978">
    <property type="entry name" value="WD40 repeat-like"/>
    <property type="match status" value="1"/>
</dbReference>
<comment type="caution">
    <text evidence="14">The sequence shown here is derived from an EMBL/GenBank/DDBJ whole genome shotgun (WGS) entry which is preliminary data.</text>
</comment>
<evidence type="ECO:0000313" key="14">
    <source>
        <dbReference type="EMBL" id="CAH0104084.1"/>
    </source>
</evidence>
<feature type="domain" description="Protein kinase" evidence="12">
    <location>
        <begin position="13"/>
        <end position="271"/>
    </location>
</feature>
<dbReference type="GO" id="GO:0004521">
    <property type="term" value="F:RNA endonuclease activity"/>
    <property type="evidence" value="ECO:0007669"/>
    <property type="project" value="InterPro"/>
</dbReference>
<dbReference type="SMART" id="SM00580">
    <property type="entry name" value="PUG"/>
    <property type="match status" value="1"/>
</dbReference>
<dbReference type="PROSITE" id="PS00108">
    <property type="entry name" value="PROTEIN_KINASE_ST"/>
    <property type="match status" value="2"/>
</dbReference>
<dbReference type="OrthoDB" id="8961570at2759"/>
<accession>A0A8J2RSJ4</accession>
<comment type="subcellular location">
    <subcellularLocation>
        <location evidence="1">Cytoplasmic vesicle</location>
        <location evidence="1">Autophagosome</location>
    </subcellularLocation>
</comment>
<evidence type="ECO:0000256" key="8">
    <source>
        <dbReference type="ARBA" id="ARBA00022741"/>
    </source>
</evidence>
<dbReference type="InterPro" id="IPR015943">
    <property type="entry name" value="WD40/YVTN_repeat-like_dom_sf"/>
</dbReference>
<dbReference type="Gene3D" id="3.30.200.20">
    <property type="entry name" value="Phosphorylase Kinase, domain 1"/>
    <property type="match status" value="2"/>
</dbReference>
<dbReference type="InterPro" id="IPR008271">
    <property type="entry name" value="Ser/Thr_kinase_AS"/>
</dbReference>
<evidence type="ECO:0000256" key="2">
    <source>
        <dbReference type="ARBA" id="ARBA00012513"/>
    </source>
</evidence>
<feature type="domain" description="KEN" evidence="13">
    <location>
        <begin position="576"/>
        <end position="714"/>
    </location>
</feature>
<feature type="repeat" description="WD" evidence="11">
    <location>
        <begin position="967"/>
        <end position="1007"/>
    </location>
</feature>
<keyword evidence="3" id="KW-0723">Serine/threonine-protein kinase</keyword>
<dbReference type="Pfam" id="PF06479">
    <property type="entry name" value="Ribonuc_2-5A"/>
    <property type="match status" value="1"/>
</dbReference>
<evidence type="ECO:0000259" key="12">
    <source>
        <dbReference type="PROSITE" id="PS50011"/>
    </source>
</evidence>
<dbReference type="InterPro" id="IPR000719">
    <property type="entry name" value="Prot_kinase_dom"/>
</dbReference>
<keyword evidence="6" id="KW-0732">Signal</keyword>
<dbReference type="SUPFAM" id="SSF56112">
    <property type="entry name" value="Protein kinase-like (PK-like)"/>
    <property type="match status" value="2"/>
</dbReference>
<keyword evidence="10" id="KW-0067">ATP-binding</keyword>
<dbReference type="GO" id="GO:0005776">
    <property type="term" value="C:autophagosome"/>
    <property type="evidence" value="ECO:0007669"/>
    <property type="project" value="UniProtKB-SubCell"/>
</dbReference>
<dbReference type="InterPro" id="IPR001680">
    <property type="entry name" value="WD40_rpt"/>
</dbReference>
<evidence type="ECO:0000256" key="5">
    <source>
        <dbReference type="ARBA" id="ARBA00022679"/>
    </source>
</evidence>
<dbReference type="InterPro" id="IPR036322">
    <property type="entry name" value="WD40_repeat_dom_sf"/>
</dbReference>
<sequence length="1090" mass="123066">MGDGEKSVGKLKFNRNNKIGNSSRGTIIFQGKYEEEIDVAIKRIQKEDVSVEIEIEVLKKYHSHPNVVKYYVTEADDDFNYIGTELCQGTLENFVNSTYKGQDVGSKLEILKQITQGLEYLHSNNVVHRDIKPQNILISFPNGSVPPLMKLTDFGISRVPREGRSDLTKTGLSGTSGWIAPEFYDPVFDKYTSQADIFPLGCIFCYVLSDGNHPFGDKKDRRQANIESGNCNLPTEKLQKFDHALELIKAMLDPLPKNRPTAAEILKHPFFDSVQTGQLVASSISSATSSKKIRELFDRQLKLEGAVLGKGSFNTIVCKVQDDQQERAIKRIEKLLNDSYINETSFLSSNDFNVAQHVVRYFSCEYDEHYWYIIMELCDCSLTQYIDRKSNPKPDSGLLKQIVQGLDFLHQIEIVHRDIKPSNVLVILPRRSTNNKPLLKLADFGISKKLDVKEKDVTTKRRGSTGWMAPELFATPAEYTKAVDVFAAGLVLFYAATDGSHPFAPNAPNSASTDIGSNLNFEFCQDSIKNKKLPNNLKLIEDIPNIYDLIDSMIQPKYQDRPIISKVLEHPYFWDAKKSLDFIRQFSEKIDGVNKEPQSEQSQIIQSLEKLKIPLFSSNWQEKLTANILKELNFRRGKYPYIGTSVVHLLRAIRNKCAHYETLTPEEKDEFGILPEEFLNYWLSRFPKLLVLIWPIWNDSLEPPKEPPGPTASPDSHLAADLEPLCDALTLNAIATGNQSSGKTLPIADCAWNPVKRNLLASVSLDSITCLWDTSSNPPKKTIFECRAVEFKNPFLTIAWNRNGEIMATGNSAGDIIFWGIDGTELLVLPNIIPNFIRLLEFHSNEDYMLGISSSKLMVWSKANNPLANSSSTEWKHTFDTIYYASFNKRIPQVAVCGAIGPKFALEIIEIMKENELILRSVYKMDSAHEGKINEVKWQIGGSQLLATCSDDHSVKIWSEEKSLHNPFKHGCPVTTIEWNALQLLASASIDGTIHIWDVSEGTCLHSLNRVHHRTIKTLAFSPDGVMLASGGYDNLINVWKFKQEQDTENIQQILSTDVRYRINKLRWNCDASNLAAALNNGIVGFYEIN</sequence>
<dbReference type="InterPro" id="IPR020472">
    <property type="entry name" value="WD40_PAC1"/>
</dbReference>
<dbReference type="PROSITE" id="PS51392">
    <property type="entry name" value="KEN"/>
    <property type="match status" value="1"/>
</dbReference>
<keyword evidence="4 11" id="KW-0853">WD repeat</keyword>
<dbReference type="InterPro" id="IPR038357">
    <property type="entry name" value="KEN_sf"/>
</dbReference>
<feature type="domain" description="Protein kinase" evidence="12">
    <location>
        <begin position="302"/>
        <end position="573"/>
    </location>
</feature>
<dbReference type="GO" id="GO:0036498">
    <property type="term" value="P:IRE1-mediated unfolded protein response"/>
    <property type="evidence" value="ECO:0007669"/>
    <property type="project" value="TreeGrafter"/>
</dbReference>
<keyword evidence="15" id="KW-1185">Reference proteome</keyword>
<dbReference type="InterPro" id="IPR011009">
    <property type="entry name" value="Kinase-like_dom_sf"/>
</dbReference>
<evidence type="ECO:0000256" key="1">
    <source>
        <dbReference type="ARBA" id="ARBA00004419"/>
    </source>
</evidence>
<dbReference type="GO" id="GO:0004674">
    <property type="term" value="F:protein serine/threonine kinase activity"/>
    <property type="evidence" value="ECO:0007669"/>
    <property type="project" value="UniProtKB-KW"/>
</dbReference>
<evidence type="ECO:0000256" key="11">
    <source>
        <dbReference type="PROSITE-ProRule" id="PRU00221"/>
    </source>
</evidence>
<evidence type="ECO:0000256" key="6">
    <source>
        <dbReference type="ARBA" id="ARBA00022729"/>
    </source>
</evidence>
<keyword evidence="7" id="KW-0677">Repeat</keyword>
<keyword evidence="9" id="KW-0418">Kinase</keyword>
<evidence type="ECO:0000256" key="3">
    <source>
        <dbReference type="ARBA" id="ARBA00022527"/>
    </source>
</evidence>
<feature type="repeat" description="WD" evidence="11">
    <location>
        <begin position="1009"/>
        <end position="1050"/>
    </location>
</feature>
<dbReference type="Gene3D" id="1.20.1440.180">
    <property type="entry name" value="KEN domain"/>
    <property type="match status" value="1"/>
</dbReference>
<dbReference type="Gene3D" id="2.130.10.10">
    <property type="entry name" value="YVTN repeat-like/Quinoprotein amine dehydrogenase"/>
    <property type="match status" value="1"/>
</dbReference>
<keyword evidence="5" id="KW-0808">Transferase</keyword>
<dbReference type="InterPro" id="IPR010513">
    <property type="entry name" value="KEN_dom"/>
</dbReference>
<dbReference type="PROSITE" id="PS50011">
    <property type="entry name" value="PROTEIN_KINASE_DOM"/>
    <property type="match status" value="2"/>
</dbReference>
<dbReference type="Pfam" id="PF00069">
    <property type="entry name" value="Pkinase"/>
    <property type="match status" value="2"/>
</dbReference>
<protein>
    <recommendedName>
        <fullName evidence="2">non-specific serine/threonine protein kinase</fullName>
        <ecNumber evidence="2">2.7.11.1</ecNumber>
    </recommendedName>
</protein>
<name>A0A8J2RSJ4_9CRUS</name>
<evidence type="ECO:0000256" key="4">
    <source>
        <dbReference type="ARBA" id="ARBA00022574"/>
    </source>
</evidence>
<organism evidence="14 15">
    <name type="scientific">Daphnia galeata</name>
    <dbReference type="NCBI Taxonomy" id="27404"/>
    <lineage>
        <taxon>Eukaryota</taxon>
        <taxon>Metazoa</taxon>
        <taxon>Ecdysozoa</taxon>
        <taxon>Arthropoda</taxon>
        <taxon>Crustacea</taxon>
        <taxon>Branchiopoda</taxon>
        <taxon>Diplostraca</taxon>
        <taxon>Cladocera</taxon>
        <taxon>Anomopoda</taxon>
        <taxon>Daphniidae</taxon>
        <taxon>Daphnia</taxon>
    </lineage>
</organism>
<dbReference type="PANTHER" id="PTHR13954">
    <property type="entry name" value="IRE1-RELATED"/>
    <property type="match status" value="1"/>
</dbReference>
<dbReference type="EC" id="2.7.11.1" evidence="2"/>
<dbReference type="PROSITE" id="PS50082">
    <property type="entry name" value="WD_REPEATS_2"/>
    <property type="match status" value="3"/>
</dbReference>
<evidence type="ECO:0000256" key="10">
    <source>
        <dbReference type="ARBA" id="ARBA00022840"/>
    </source>
</evidence>
<dbReference type="SMART" id="SM00220">
    <property type="entry name" value="S_TKc"/>
    <property type="match status" value="2"/>
</dbReference>
<dbReference type="PANTHER" id="PTHR13954:SF6">
    <property type="entry name" value="NON-SPECIFIC SERINE_THREONINE PROTEIN KINASE"/>
    <property type="match status" value="1"/>
</dbReference>
<dbReference type="Gene3D" id="1.10.510.10">
    <property type="entry name" value="Transferase(Phosphotransferase) domain 1"/>
    <property type="match status" value="2"/>
</dbReference>
<evidence type="ECO:0000313" key="15">
    <source>
        <dbReference type="Proteomes" id="UP000789390"/>
    </source>
</evidence>
<reference evidence="14" key="1">
    <citation type="submission" date="2021-11" db="EMBL/GenBank/DDBJ databases">
        <authorList>
            <person name="Schell T."/>
        </authorList>
    </citation>
    <scope>NUCLEOTIDE SEQUENCE</scope>
    <source>
        <strain evidence="14">M5</strain>
    </source>
</reference>
<dbReference type="InterPro" id="IPR019775">
    <property type="entry name" value="WD40_repeat_CS"/>
</dbReference>
<dbReference type="PRINTS" id="PR00320">
    <property type="entry name" value="GPROTEINBRPT"/>
</dbReference>
<dbReference type="GO" id="GO:0070059">
    <property type="term" value="P:intrinsic apoptotic signaling pathway in response to endoplasmic reticulum stress"/>
    <property type="evidence" value="ECO:0007669"/>
    <property type="project" value="TreeGrafter"/>
</dbReference>
<dbReference type="PROSITE" id="PS00678">
    <property type="entry name" value="WD_REPEATS_1"/>
    <property type="match status" value="1"/>
</dbReference>
<dbReference type="GO" id="GO:0006397">
    <property type="term" value="P:mRNA processing"/>
    <property type="evidence" value="ECO:0007669"/>
    <property type="project" value="InterPro"/>
</dbReference>
<evidence type="ECO:0000259" key="13">
    <source>
        <dbReference type="PROSITE" id="PS51392"/>
    </source>
</evidence>
<dbReference type="AlphaFoldDB" id="A0A8J2RSJ4"/>
<dbReference type="FunFam" id="3.30.200.20:FF:000077">
    <property type="entry name" value="Putative Serine/threonine-protein kinase/endoribonuclease IRE1"/>
    <property type="match status" value="1"/>
</dbReference>
<dbReference type="EMBL" id="CAKKLH010000124">
    <property type="protein sequence ID" value="CAH0104084.1"/>
    <property type="molecule type" value="Genomic_DNA"/>
</dbReference>